<evidence type="ECO:0000313" key="5">
    <source>
        <dbReference type="Proteomes" id="UP000541444"/>
    </source>
</evidence>
<dbReference type="EMBL" id="JACGCM010000347">
    <property type="protein sequence ID" value="KAF6173246.1"/>
    <property type="molecule type" value="Genomic_DNA"/>
</dbReference>
<gene>
    <name evidence="4" type="ORF">GIB67_026941</name>
</gene>
<evidence type="ECO:0000313" key="4">
    <source>
        <dbReference type="EMBL" id="KAF6173246.1"/>
    </source>
</evidence>
<organism evidence="4 5">
    <name type="scientific">Kingdonia uniflora</name>
    <dbReference type="NCBI Taxonomy" id="39325"/>
    <lineage>
        <taxon>Eukaryota</taxon>
        <taxon>Viridiplantae</taxon>
        <taxon>Streptophyta</taxon>
        <taxon>Embryophyta</taxon>
        <taxon>Tracheophyta</taxon>
        <taxon>Spermatophyta</taxon>
        <taxon>Magnoliopsida</taxon>
        <taxon>Ranunculales</taxon>
        <taxon>Circaeasteraceae</taxon>
        <taxon>Kingdonia</taxon>
    </lineage>
</organism>
<evidence type="ECO:0000256" key="2">
    <source>
        <dbReference type="ARBA" id="ARBA00022690"/>
    </source>
</evidence>
<reference evidence="4 5" key="1">
    <citation type="journal article" date="2020" name="IScience">
        <title>Genome Sequencing of the Endangered Kingdonia uniflora (Circaeasteraceae, Ranunculales) Reveals Potential Mechanisms of Evolutionary Specialization.</title>
        <authorList>
            <person name="Sun Y."/>
            <person name="Deng T."/>
            <person name="Zhang A."/>
            <person name="Moore M.J."/>
            <person name="Landis J.B."/>
            <person name="Lin N."/>
            <person name="Zhang H."/>
            <person name="Zhang X."/>
            <person name="Huang J."/>
            <person name="Zhang X."/>
            <person name="Sun H."/>
            <person name="Wang H."/>
        </authorList>
    </citation>
    <scope>NUCLEOTIDE SEQUENCE [LARGE SCALE GENOMIC DNA]</scope>
    <source>
        <strain evidence="4">TB1705</strain>
        <tissue evidence="4">Leaf</tissue>
    </source>
</reference>
<comment type="caution">
    <text evidence="4">The sequence shown here is derived from an EMBL/GenBank/DDBJ whole genome shotgun (WGS) entry which is preliminary data.</text>
</comment>
<evidence type="ECO:0000256" key="3">
    <source>
        <dbReference type="ARBA" id="ARBA00022900"/>
    </source>
</evidence>
<dbReference type="SUPFAM" id="SSF54654">
    <property type="entry name" value="CI-2 family of serine protease inhibitors"/>
    <property type="match status" value="1"/>
</dbReference>
<keyword evidence="5" id="KW-1185">Reference proteome</keyword>
<dbReference type="Proteomes" id="UP000541444">
    <property type="component" value="Unassembled WGS sequence"/>
</dbReference>
<evidence type="ECO:0000256" key="1">
    <source>
        <dbReference type="ARBA" id="ARBA00008210"/>
    </source>
</evidence>
<dbReference type="InterPro" id="IPR036354">
    <property type="entry name" value="Prot_inh_pot1_sf"/>
</dbReference>
<dbReference type="GO" id="GO:0004867">
    <property type="term" value="F:serine-type endopeptidase inhibitor activity"/>
    <property type="evidence" value="ECO:0007669"/>
    <property type="project" value="UniProtKB-KW"/>
</dbReference>
<dbReference type="GO" id="GO:0009611">
    <property type="term" value="P:response to wounding"/>
    <property type="evidence" value="ECO:0007669"/>
    <property type="project" value="InterPro"/>
</dbReference>
<keyword evidence="3" id="KW-0722">Serine protease inhibitor</keyword>
<dbReference type="OrthoDB" id="910270at2759"/>
<protein>
    <recommendedName>
        <fullName evidence="6">Proteinase inhibitor</fullName>
    </recommendedName>
</protein>
<comment type="similarity">
    <text evidence="1">Belongs to the protease inhibitor I13 (potato type I serine protease inhibitor) family.</text>
</comment>
<accession>A0A7J7P1C4</accession>
<dbReference type="AlphaFoldDB" id="A0A7J7P1C4"/>
<evidence type="ECO:0008006" key="6">
    <source>
        <dbReference type="Google" id="ProtNLM"/>
    </source>
</evidence>
<dbReference type="Gene3D" id="3.30.10.10">
    <property type="entry name" value="Trypsin Inhibitor V, subunit A"/>
    <property type="match status" value="1"/>
</dbReference>
<name>A0A7J7P1C4_9MAGN</name>
<sequence>MEAKAVIERDEPKVAVIILAKGDYHYPNFCCKRVLLYVNEDAKCIAAIVPEIG</sequence>
<dbReference type="InterPro" id="IPR000864">
    <property type="entry name" value="Prot_inh_pot1"/>
</dbReference>
<proteinExistence type="inferred from homology"/>
<keyword evidence="2" id="KW-0646">Protease inhibitor</keyword>
<dbReference type="Pfam" id="PF00280">
    <property type="entry name" value="potato_inhibit"/>
    <property type="match status" value="1"/>
</dbReference>